<dbReference type="InParanoid" id="E6W084"/>
<dbReference type="HOGENOM" id="CLU_000445_92_1_0"/>
<dbReference type="Pfam" id="PF13487">
    <property type="entry name" value="HD_5"/>
    <property type="match status" value="1"/>
</dbReference>
<gene>
    <name evidence="2" type="ordered locus">Selin_0457</name>
</gene>
<reference evidence="2 3" key="1">
    <citation type="submission" date="2010-12" db="EMBL/GenBank/DDBJ databases">
        <title>Complete sequence of Desulfurispirillum indicum S5.</title>
        <authorList>
            <consortium name="US DOE Joint Genome Institute"/>
            <person name="Lucas S."/>
            <person name="Copeland A."/>
            <person name="Lapidus A."/>
            <person name="Cheng J.-F."/>
            <person name="Goodwin L."/>
            <person name="Pitluck S."/>
            <person name="Chertkov O."/>
            <person name="Held B."/>
            <person name="Detter J.C."/>
            <person name="Han C."/>
            <person name="Tapia R."/>
            <person name="Land M."/>
            <person name="Hauser L."/>
            <person name="Kyrpides N."/>
            <person name="Ivanova N."/>
            <person name="Mikhailova N."/>
            <person name="Haggblom M."/>
            <person name="Rauschenbach I."/>
            <person name="Bini E."/>
            <person name="Woyke T."/>
        </authorList>
    </citation>
    <scope>NUCLEOTIDE SEQUENCE [LARGE SCALE GENOMIC DNA]</scope>
    <source>
        <strain evidence="3">ATCC BAA-1389 / DSM 22839 / S5</strain>
    </source>
</reference>
<dbReference type="PANTHER" id="PTHR43155:SF2">
    <property type="entry name" value="CYCLIC DI-GMP PHOSPHODIESTERASE PA4108"/>
    <property type="match status" value="1"/>
</dbReference>
<sequence>MRRISLEKIQSGEKTADGVYTGGDNLLVGAGYRLSGKNLDRLDELGVLWVYMDDPRTQGMQPSATISEDLKRTTRHRVHQVFHAITEAHANQTIDDPETHMDAVCPKGITSEWLSELEAASKSLLENIFLGSSKCFVVTPQEEREGYFSHHAIEVLAGCVMMARKMLYDSKEIAAIAQGGLMHNVGMFFLPTALVEREGALSAAEDALMRHHPHLGYEFLRKNPRVGILAAHMAYQHHESQDGSGYPRALKGSNRIPKRREPIATKAQIHRYAEICAIVDTFVALTSHRPYRKAMTVDRALDVIMRLAGNRLNLEMVKVFISITPRYPAGSEIQILSGEYAGHTGVVWELSTLEINRPLIKVLDTPDGDALADDVFINLIEQPFIQIQCI</sequence>
<evidence type="ECO:0000313" key="2">
    <source>
        <dbReference type="EMBL" id="ADU65210.1"/>
    </source>
</evidence>
<evidence type="ECO:0000259" key="1">
    <source>
        <dbReference type="PROSITE" id="PS51832"/>
    </source>
</evidence>
<dbReference type="AlphaFoldDB" id="E6W084"/>
<evidence type="ECO:0000313" key="3">
    <source>
        <dbReference type="Proteomes" id="UP000002572"/>
    </source>
</evidence>
<dbReference type="InterPro" id="IPR037522">
    <property type="entry name" value="HD_GYP_dom"/>
</dbReference>
<name>E6W084_DESIS</name>
<dbReference type="PROSITE" id="PS51832">
    <property type="entry name" value="HD_GYP"/>
    <property type="match status" value="1"/>
</dbReference>
<dbReference type="InterPro" id="IPR003607">
    <property type="entry name" value="HD/PDEase_dom"/>
</dbReference>
<dbReference type="CDD" id="cd00077">
    <property type="entry name" value="HDc"/>
    <property type="match status" value="1"/>
</dbReference>
<dbReference type="Gene3D" id="1.10.3210.10">
    <property type="entry name" value="Hypothetical protein af1432"/>
    <property type="match status" value="1"/>
</dbReference>
<dbReference type="eggNOG" id="COG2206">
    <property type="taxonomic scope" value="Bacteria"/>
</dbReference>
<dbReference type="OrthoDB" id="9759601at2"/>
<dbReference type="SUPFAM" id="SSF109604">
    <property type="entry name" value="HD-domain/PDEase-like"/>
    <property type="match status" value="1"/>
</dbReference>
<keyword evidence="3" id="KW-1185">Reference proteome</keyword>
<keyword evidence="2" id="KW-0378">Hydrolase</keyword>
<accession>E6W084</accession>
<dbReference type="GO" id="GO:0016787">
    <property type="term" value="F:hydrolase activity"/>
    <property type="evidence" value="ECO:0007669"/>
    <property type="project" value="UniProtKB-KW"/>
</dbReference>
<feature type="domain" description="HD-GYP" evidence="1">
    <location>
        <begin position="126"/>
        <end position="336"/>
    </location>
</feature>
<dbReference type="KEGG" id="din:Selin_0457"/>
<dbReference type="STRING" id="653733.Selin_0457"/>
<dbReference type="RefSeq" id="WP_013505099.1">
    <property type="nucleotide sequence ID" value="NC_014836.1"/>
</dbReference>
<organism evidence="2 3">
    <name type="scientific">Desulfurispirillum indicum (strain ATCC BAA-1389 / DSM 22839 / S5)</name>
    <dbReference type="NCBI Taxonomy" id="653733"/>
    <lineage>
        <taxon>Bacteria</taxon>
        <taxon>Pseudomonadati</taxon>
        <taxon>Chrysiogenota</taxon>
        <taxon>Chrysiogenia</taxon>
        <taxon>Chrysiogenales</taxon>
        <taxon>Chrysiogenaceae</taxon>
        <taxon>Desulfurispirillum</taxon>
    </lineage>
</organism>
<dbReference type="PANTHER" id="PTHR43155">
    <property type="entry name" value="CYCLIC DI-GMP PHOSPHODIESTERASE PA4108-RELATED"/>
    <property type="match status" value="1"/>
</dbReference>
<proteinExistence type="predicted"/>
<protein>
    <submittedName>
        <fullName evidence="2">Metal-dependent phosphohydrolase HD sub domain</fullName>
    </submittedName>
</protein>
<dbReference type="Proteomes" id="UP000002572">
    <property type="component" value="Chromosome"/>
</dbReference>
<dbReference type="EMBL" id="CP002432">
    <property type="protein sequence ID" value="ADU65210.1"/>
    <property type="molecule type" value="Genomic_DNA"/>
</dbReference>